<reference evidence="2 3" key="1">
    <citation type="journal article" date="2020" name="Genome Biol. Evol.">
        <title>A new high-quality draft genome assembly of the Chinese cordyceps Ophiocordyceps sinensis.</title>
        <authorList>
            <person name="Shu R."/>
            <person name="Zhang J."/>
            <person name="Meng Q."/>
            <person name="Zhang H."/>
            <person name="Zhou G."/>
            <person name="Li M."/>
            <person name="Wu P."/>
            <person name="Zhao Y."/>
            <person name="Chen C."/>
            <person name="Qin Q."/>
        </authorList>
    </citation>
    <scope>NUCLEOTIDE SEQUENCE [LARGE SCALE GENOMIC DNA]</scope>
    <source>
        <strain evidence="2 3">IOZ07</strain>
    </source>
</reference>
<protein>
    <recommendedName>
        <fullName evidence="4">BTB domain-containing protein</fullName>
    </recommendedName>
</protein>
<dbReference type="InterPro" id="IPR011333">
    <property type="entry name" value="SKP1/BTB/POZ_sf"/>
</dbReference>
<gene>
    <name evidence="2" type="ORF">G6O67_002615</name>
</gene>
<keyword evidence="3" id="KW-1185">Reference proteome</keyword>
<name>A0A8H4PUM5_9HYPO</name>
<dbReference type="AlphaFoldDB" id="A0A8H4PUM5"/>
<feature type="compositionally biased region" description="Polar residues" evidence="1">
    <location>
        <begin position="56"/>
        <end position="65"/>
    </location>
</feature>
<feature type="region of interest" description="Disordered" evidence="1">
    <location>
        <begin position="1"/>
        <end position="93"/>
    </location>
</feature>
<comment type="caution">
    <text evidence="2">The sequence shown here is derived from an EMBL/GenBank/DDBJ whole genome shotgun (WGS) entry which is preliminary data.</text>
</comment>
<evidence type="ECO:0000313" key="3">
    <source>
        <dbReference type="Proteomes" id="UP000557566"/>
    </source>
</evidence>
<evidence type="ECO:0000313" key="2">
    <source>
        <dbReference type="EMBL" id="KAF4510747.1"/>
    </source>
</evidence>
<dbReference type="OrthoDB" id="4845755at2759"/>
<dbReference type="Proteomes" id="UP000557566">
    <property type="component" value="Unassembled WGS sequence"/>
</dbReference>
<sequence length="391" mass="42626">MPRTSLDGRGRKNPEQPSKPAETPKALPASKSYSANLKESSPPKTNPWRRVKAPSPQLQEASASLDQRDWPRAEEAAATATKQDPVAPAAPKAVHHNDVPLPARAAHHRSASASPNSSREVFQAAAARAGESLWNLPFGADIWLYAEDKVLQVHRSVVAPKSGWIRDKLLPPHPNGAPVGVYFAGAAKIIGHSLKFMYTDRLEPCEPMRDNPRDITHVACCSLFYLVAVELRAHTMAIRILDTLALTSEKWKALLVQHFSGRAMSRQEGVEFTLYLKDALEAAYAYPCPDVVAPLKLALAAFLDAVLPLIIQSPAVINLLSTTVWQRHSSLITTDLIEHRRRERSGKVPSWSLPSGQTLEALFEQAPTPGFDAVTCSGAGQLDTSASSLQE</sequence>
<organism evidence="2 3">
    <name type="scientific">Ophiocordyceps sinensis</name>
    <dbReference type="NCBI Taxonomy" id="72228"/>
    <lineage>
        <taxon>Eukaryota</taxon>
        <taxon>Fungi</taxon>
        <taxon>Dikarya</taxon>
        <taxon>Ascomycota</taxon>
        <taxon>Pezizomycotina</taxon>
        <taxon>Sordariomycetes</taxon>
        <taxon>Hypocreomycetidae</taxon>
        <taxon>Hypocreales</taxon>
        <taxon>Ophiocordycipitaceae</taxon>
        <taxon>Ophiocordyceps</taxon>
    </lineage>
</organism>
<feature type="compositionally biased region" description="Basic and acidic residues" evidence="1">
    <location>
        <begin position="66"/>
        <end position="75"/>
    </location>
</feature>
<evidence type="ECO:0000256" key="1">
    <source>
        <dbReference type="SAM" id="MobiDB-lite"/>
    </source>
</evidence>
<feature type="compositionally biased region" description="Polar residues" evidence="1">
    <location>
        <begin position="31"/>
        <end position="43"/>
    </location>
</feature>
<feature type="compositionally biased region" description="Basic and acidic residues" evidence="1">
    <location>
        <begin position="1"/>
        <end position="14"/>
    </location>
</feature>
<proteinExistence type="predicted"/>
<evidence type="ECO:0008006" key="4">
    <source>
        <dbReference type="Google" id="ProtNLM"/>
    </source>
</evidence>
<accession>A0A8H4PUM5</accession>
<dbReference type="SUPFAM" id="SSF54695">
    <property type="entry name" value="POZ domain"/>
    <property type="match status" value="1"/>
</dbReference>
<dbReference type="EMBL" id="JAAVMX010000003">
    <property type="protein sequence ID" value="KAF4510747.1"/>
    <property type="molecule type" value="Genomic_DNA"/>
</dbReference>